<dbReference type="RefSeq" id="WP_130162218.1">
    <property type="nucleotide sequence ID" value="NZ_SGIM01000007.1"/>
</dbReference>
<evidence type="ECO:0000256" key="2">
    <source>
        <dbReference type="ARBA" id="ARBA00032707"/>
    </source>
</evidence>
<evidence type="ECO:0000256" key="3">
    <source>
        <dbReference type="ARBA" id="ARBA00047594"/>
    </source>
</evidence>
<dbReference type="InterPro" id="IPR036938">
    <property type="entry name" value="PAP2/HPO_sf"/>
</dbReference>
<evidence type="ECO:0000256" key="1">
    <source>
        <dbReference type="ARBA" id="ARBA00012374"/>
    </source>
</evidence>
<evidence type="ECO:0000313" key="6">
    <source>
        <dbReference type="EMBL" id="RZF52141.1"/>
    </source>
</evidence>
<dbReference type="Pfam" id="PF01569">
    <property type="entry name" value="PAP2"/>
    <property type="match status" value="1"/>
</dbReference>
<evidence type="ECO:0000313" key="7">
    <source>
        <dbReference type="Proteomes" id="UP000292110"/>
    </source>
</evidence>
<dbReference type="AlphaFoldDB" id="A0A4Q6XAV7"/>
<comment type="caution">
    <text evidence="6">The sequence shown here is derived from an EMBL/GenBank/DDBJ whole genome shotgun (WGS) entry which is preliminary data.</text>
</comment>
<dbReference type="InterPro" id="IPR000326">
    <property type="entry name" value="PAP2/HPO"/>
</dbReference>
<feature type="transmembrane region" description="Helical" evidence="4">
    <location>
        <begin position="127"/>
        <end position="145"/>
    </location>
</feature>
<feature type="transmembrane region" description="Helical" evidence="4">
    <location>
        <begin position="100"/>
        <end position="120"/>
    </location>
</feature>
<dbReference type="EMBL" id="SGIM01000007">
    <property type="protein sequence ID" value="RZF52141.1"/>
    <property type="molecule type" value="Genomic_DNA"/>
</dbReference>
<accession>A0A4Q6XAV7</accession>
<organism evidence="6 7">
    <name type="scientific">Acinetobacter halotolerans</name>
    <dbReference type="NCBI Taxonomy" id="1752076"/>
    <lineage>
        <taxon>Bacteria</taxon>
        <taxon>Pseudomonadati</taxon>
        <taxon>Pseudomonadota</taxon>
        <taxon>Gammaproteobacteria</taxon>
        <taxon>Moraxellales</taxon>
        <taxon>Moraxellaceae</taxon>
        <taxon>Acinetobacter</taxon>
    </lineage>
</organism>
<dbReference type="SUPFAM" id="SSF48317">
    <property type="entry name" value="Acid phosphatase/Vanadium-dependent haloperoxidase"/>
    <property type="match status" value="1"/>
</dbReference>
<name>A0A4Q6XAV7_9GAMM</name>
<feature type="transmembrane region" description="Helical" evidence="4">
    <location>
        <begin position="151"/>
        <end position="169"/>
    </location>
</feature>
<dbReference type="Proteomes" id="UP000292110">
    <property type="component" value="Unassembled WGS sequence"/>
</dbReference>
<dbReference type="Gene3D" id="1.20.144.10">
    <property type="entry name" value="Phosphatidic acid phosphatase type 2/haloperoxidase"/>
    <property type="match status" value="1"/>
</dbReference>
<feature type="transmembrane region" description="Helical" evidence="4">
    <location>
        <begin position="61"/>
        <end position="80"/>
    </location>
</feature>
<gene>
    <name evidence="6" type="ORF">EXE30_09795</name>
</gene>
<reference evidence="6 7" key="1">
    <citation type="submission" date="2019-02" db="EMBL/GenBank/DDBJ databases">
        <title>The draft genome of Acinetobacter halotolerans strain JCM 31009.</title>
        <authorList>
            <person name="Qin J."/>
            <person name="Feng Y."/>
            <person name="Nemec A."/>
            <person name="Zong Z."/>
        </authorList>
    </citation>
    <scope>NUCLEOTIDE SEQUENCE [LARGE SCALE GENOMIC DNA]</scope>
    <source>
        <strain evidence="6 7">JCM 31009</strain>
    </source>
</reference>
<dbReference type="PANTHER" id="PTHR14969">
    <property type="entry name" value="SPHINGOSINE-1-PHOSPHATE PHOSPHOHYDROLASE"/>
    <property type="match status" value="1"/>
</dbReference>
<protein>
    <recommendedName>
        <fullName evidence="1">undecaprenyl-diphosphate phosphatase</fullName>
        <ecNumber evidence="1">3.6.1.27</ecNumber>
    </recommendedName>
    <alternativeName>
        <fullName evidence="2">Undecaprenyl pyrophosphate phosphatase</fullName>
    </alternativeName>
</protein>
<keyword evidence="4" id="KW-0812">Transmembrane</keyword>
<dbReference type="PANTHER" id="PTHR14969:SF13">
    <property type="entry name" value="AT30094P"/>
    <property type="match status" value="1"/>
</dbReference>
<dbReference type="EC" id="3.6.1.27" evidence="1"/>
<evidence type="ECO:0000259" key="5">
    <source>
        <dbReference type="SMART" id="SM00014"/>
    </source>
</evidence>
<dbReference type="SMART" id="SM00014">
    <property type="entry name" value="acidPPc"/>
    <property type="match status" value="1"/>
</dbReference>
<feature type="transmembrane region" description="Helical" evidence="4">
    <location>
        <begin position="27"/>
        <end position="49"/>
    </location>
</feature>
<feature type="domain" description="Phosphatidic acid phosphatase type 2/haloperoxidase" evidence="5">
    <location>
        <begin position="58"/>
        <end position="166"/>
    </location>
</feature>
<keyword evidence="7" id="KW-1185">Reference proteome</keyword>
<dbReference type="GO" id="GO:0050380">
    <property type="term" value="F:undecaprenyl-diphosphatase activity"/>
    <property type="evidence" value="ECO:0007669"/>
    <property type="project" value="UniProtKB-EC"/>
</dbReference>
<proteinExistence type="predicted"/>
<evidence type="ECO:0000256" key="4">
    <source>
        <dbReference type="SAM" id="Phobius"/>
    </source>
</evidence>
<keyword evidence="4" id="KW-0472">Membrane</keyword>
<keyword evidence="4" id="KW-1133">Transmembrane helix</keyword>
<sequence>MIFENLNIHLFHCINSFALKYPILDKIAIFLADDLNTVFISFLVFLLVVQLKIYNMIFAKTLFIVLISLLLCDLVDYFYHHPRPFQYGLGHKLIGHGTSSSFPSQHTLTMVIIACSYLMAGFKLIGGIGLVLSLVVGLSRIYVGVHFPFDIVGAFLIGFMLVVAVNYGLKELAIRLRKATSIQAID</sequence>
<comment type="catalytic activity">
    <reaction evidence="3">
        <text>di-trans,octa-cis-undecaprenyl diphosphate + H2O = di-trans,octa-cis-undecaprenyl phosphate + phosphate + H(+)</text>
        <dbReference type="Rhea" id="RHEA:28094"/>
        <dbReference type="ChEBI" id="CHEBI:15377"/>
        <dbReference type="ChEBI" id="CHEBI:15378"/>
        <dbReference type="ChEBI" id="CHEBI:43474"/>
        <dbReference type="ChEBI" id="CHEBI:58405"/>
        <dbReference type="ChEBI" id="CHEBI:60392"/>
        <dbReference type="EC" id="3.6.1.27"/>
    </reaction>
</comment>